<evidence type="ECO:0000256" key="3">
    <source>
        <dbReference type="ARBA" id="ARBA00022759"/>
    </source>
</evidence>
<dbReference type="NCBIfam" id="TIGR00255">
    <property type="entry name" value="YicC/YloC family endoribonuclease"/>
    <property type="match status" value="1"/>
</dbReference>
<keyword evidence="4" id="KW-0378">Hydrolase</keyword>
<accession>A0A5B8CP96</accession>
<dbReference type="GO" id="GO:0016787">
    <property type="term" value="F:hydrolase activity"/>
    <property type="evidence" value="ECO:0007669"/>
    <property type="project" value="UniProtKB-KW"/>
</dbReference>
<dbReference type="Pfam" id="PF03755">
    <property type="entry name" value="YicC-like_N"/>
    <property type="match status" value="1"/>
</dbReference>
<feature type="domain" description="Endoribonuclease YicC-like C-terminal" evidence="7">
    <location>
        <begin position="184"/>
        <end position="297"/>
    </location>
</feature>
<evidence type="ECO:0000256" key="4">
    <source>
        <dbReference type="ARBA" id="ARBA00022801"/>
    </source>
</evidence>
<dbReference type="PANTHER" id="PTHR30636:SF3">
    <property type="entry name" value="UPF0701 PROTEIN YICC"/>
    <property type="match status" value="1"/>
</dbReference>
<dbReference type="PANTHER" id="PTHR30636">
    <property type="entry name" value="UPF0701 PROTEIN YICC"/>
    <property type="match status" value="1"/>
</dbReference>
<dbReference type="EMBL" id="CP040946">
    <property type="protein sequence ID" value="QDC43082.1"/>
    <property type="molecule type" value="Genomic_DNA"/>
</dbReference>
<evidence type="ECO:0000313" key="9">
    <source>
        <dbReference type="Proteomes" id="UP000311008"/>
    </source>
</evidence>
<gene>
    <name evidence="8" type="ORF">FIU01_00115</name>
</gene>
<dbReference type="InterPro" id="IPR005229">
    <property type="entry name" value="YicC/YloC-like"/>
</dbReference>
<proteinExistence type="inferred from homology"/>
<sequence length="297" mass="33257">MMTTKKTTPTQSILSMTGFAATEARFPGGLLLIELRAVNHRYLELHVKIEDSLRQFEAQIREQLQTRLGRGKVECRMSLKSDTAATTLTLNPAMVGQIAQTLNALQQHFPQAQPINLVDIFKLPGVLHTEPADAEAMAQSLHAGLAQAIDELIAARAREGDKLKQVLLDRLQGVRDQISIVKPLLPTLVSQYQEKLTAKLREAMQADDDRVRQEIVLFAQRIDVDEELARLQSHITEMDRILTAGGAMGKKLDFLMQEMNREANTLGSKSVAIETTQVSMQLKVLIEQMREQIQNIE</sequence>
<evidence type="ECO:0000256" key="5">
    <source>
        <dbReference type="ARBA" id="ARBA00035648"/>
    </source>
</evidence>
<dbReference type="AlphaFoldDB" id="A0A5B8CP96"/>
<organism evidence="8 9">
    <name type="scientific">Methylophilus medardicus</name>
    <dbReference type="NCBI Taxonomy" id="2588534"/>
    <lineage>
        <taxon>Bacteria</taxon>
        <taxon>Pseudomonadati</taxon>
        <taxon>Pseudomonadota</taxon>
        <taxon>Betaproteobacteria</taxon>
        <taxon>Nitrosomonadales</taxon>
        <taxon>Methylophilaceae</taxon>
        <taxon>Methylophilus</taxon>
    </lineage>
</organism>
<dbReference type="OrthoDB" id="9771229at2"/>
<reference evidence="9" key="1">
    <citation type="journal article" date="2019" name="ISME J.">
        <title>Evolution in action: habitat transition from sediment to the pelagial leads to genome streamlining in Methylophilaceae.</title>
        <authorList>
            <person name="Salcher M."/>
            <person name="Schaefle D."/>
            <person name="Kaspar M."/>
            <person name="Neuenschwander S.M."/>
            <person name="Ghai R."/>
        </authorList>
    </citation>
    <scope>NUCLEOTIDE SEQUENCE [LARGE SCALE GENOMIC DNA]</scope>
    <source>
        <strain evidence="9">MMS-M-51</strain>
    </source>
</reference>
<feature type="domain" description="Endoribonuclease YicC-like N-terminal" evidence="6">
    <location>
        <begin position="13"/>
        <end position="165"/>
    </location>
</feature>
<keyword evidence="2" id="KW-0540">Nuclease</keyword>
<evidence type="ECO:0000259" key="6">
    <source>
        <dbReference type="Pfam" id="PF03755"/>
    </source>
</evidence>
<evidence type="ECO:0000313" key="8">
    <source>
        <dbReference type="EMBL" id="QDC43082.1"/>
    </source>
</evidence>
<comment type="cofactor">
    <cofactor evidence="1">
        <name>a divalent metal cation</name>
        <dbReference type="ChEBI" id="CHEBI:60240"/>
    </cofactor>
</comment>
<name>A0A5B8CP96_9PROT</name>
<evidence type="ECO:0000256" key="2">
    <source>
        <dbReference type="ARBA" id="ARBA00022722"/>
    </source>
</evidence>
<evidence type="ECO:0000259" key="7">
    <source>
        <dbReference type="Pfam" id="PF08340"/>
    </source>
</evidence>
<dbReference type="GO" id="GO:0004521">
    <property type="term" value="F:RNA endonuclease activity"/>
    <property type="evidence" value="ECO:0007669"/>
    <property type="project" value="InterPro"/>
</dbReference>
<dbReference type="Pfam" id="PF08340">
    <property type="entry name" value="YicC-like_C"/>
    <property type="match status" value="1"/>
</dbReference>
<keyword evidence="9" id="KW-1185">Reference proteome</keyword>
<protein>
    <submittedName>
        <fullName evidence="8">YicC family protein</fullName>
    </submittedName>
</protein>
<dbReference type="InterPro" id="IPR013551">
    <property type="entry name" value="YicC-like_C"/>
</dbReference>
<dbReference type="Proteomes" id="UP000311008">
    <property type="component" value="Chromosome"/>
</dbReference>
<keyword evidence="3" id="KW-0255">Endonuclease</keyword>
<dbReference type="KEGG" id="mmec:FIU01_00115"/>
<comment type="similarity">
    <text evidence="5">Belongs to the YicC/YloC family.</text>
</comment>
<dbReference type="InterPro" id="IPR013527">
    <property type="entry name" value="YicC-like_N"/>
</dbReference>
<evidence type="ECO:0000256" key="1">
    <source>
        <dbReference type="ARBA" id="ARBA00001968"/>
    </source>
</evidence>